<dbReference type="NCBIfam" id="TIGR00674">
    <property type="entry name" value="dapA"/>
    <property type="match status" value="1"/>
</dbReference>
<gene>
    <name evidence="12 16" type="primary">dapA</name>
    <name evidence="16" type="ORF">CHI12_09090</name>
</gene>
<evidence type="ECO:0000256" key="2">
    <source>
        <dbReference type="ARBA" id="ARBA00005120"/>
    </source>
</evidence>
<evidence type="ECO:0000256" key="7">
    <source>
        <dbReference type="ARBA" id="ARBA00022915"/>
    </source>
</evidence>
<keyword evidence="6 12" id="KW-0028">Amino-acid biosynthesis</keyword>
<evidence type="ECO:0000256" key="8">
    <source>
        <dbReference type="ARBA" id="ARBA00023154"/>
    </source>
</evidence>
<comment type="catalytic activity">
    <reaction evidence="11 12">
        <text>L-aspartate 4-semialdehyde + pyruvate = (2S,4S)-4-hydroxy-2,3,4,5-tetrahydrodipicolinate + H2O + H(+)</text>
        <dbReference type="Rhea" id="RHEA:34171"/>
        <dbReference type="ChEBI" id="CHEBI:15361"/>
        <dbReference type="ChEBI" id="CHEBI:15377"/>
        <dbReference type="ChEBI" id="CHEBI:15378"/>
        <dbReference type="ChEBI" id="CHEBI:67139"/>
        <dbReference type="ChEBI" id="CHEBI:537519"/>
        <dbReference type="EC" id="4.3.3.7"/>
    </reaction>
</comment>
<evidence type="ECO:0000256" key="11">
    <source>
        <dbReference type="ARBA" id="ARBA00047836"/>
    </source>
</evidence>
<dbReference type="EMBL" id="NPBH01000032">
    <property type="protein sequence ID" value="PAE07868.1"/>
    <property type="molecule type" value="Genomic_DNA"/>
</dbReference>
<dbReference type="PROSITE" id="PS00666">
    <property type="entry name" value="DHDPS_2"/>
    <property type="match status" value="1"/>
</dbReference>
<keyword evidence="7 12" id="KW-0220">Diaminopimelate biosynthesis</keyword>
<comment type="similarity">
    <text evidence="3 12 13">Belongs to the DapA family.</text>
</comment>
<dbReference type="EC" id="4.3.3.7" evidence="4 12"/>
<dbReference type="InterPro" id="IPR002220">
    <property type="entry name" value="DapA-like"/>
</dbReference>
<comment type="subcellular location">
    <subcellularLocation>
        <location evidence="12">Cytoplasm</location>
    </subcellularLocation>
</comment>
<feature type="binding site" evidence="12 15">
    <location>
        <position position="205"/>
    </location>
    <ligand>
        <name>pyruvate</name>
        <dbReference type="ChEBI" id="CHEBI:15361"/>
    </ligand>
</feature>
<feature type="active site" description="Proton donor/acceptor" evidence="12 14">
    <location>
        <position position="134"/>
    </location>
</feature>
<keyword evidence="8 12" id="KW-0457">Lysine biosynthesis</keyword>
<dbReference type="GO" id="GO:0005737">
    <property type="term" value="C:cytoplasm"/>
    <property type="evidence" value="ECO:0007669"/>
    <property type="project" value="UniProtKB-SubCell"/>
</dbReference>
<protein>
    <recommendedName>
        <fullName evidence="4 12">4-hydroxy-tetrahydrodipicolinate synthase</fullName>
        <shortName evidence="12">HTPA synthase</shortName>
        <ecNumber evidence="4 12">4.3.3.7</ecNumber>
    </recommendedName>
</protein>
<comment type="subunit">
    <text evidence="12">Homotetramer; dimer of dimers.</text>
</comment>
<dbReference type="PRINTS" id="PR00146">
    <property type="entry name" value="DHPICSNTHASE"/>
</dbReference>
<dbReference type="CDD" id="cd00408">
    <property type="entry name" value="DHDPS-like"/>
    <property type="match status" value="1"/>
</dbReference>
<accession>A0A268HDC8</accession>
<reference evidence="16 17" key="1">
    <citation type="submission" date="2017-07" db="EMBL/GenBank/DDBJ databases">
        <title>Isolation and whole genome analysis of endospore-forming bacteria from heroin.</title>
        <authorList>
            <person name="Kalinowski J."/>
            <person name="Ahrens B."/>
            <person name="Al-Dilaimi A."/>
            <person name="Winkler A."/>
            <person name="Wibberg D."/>
            <person name="Schleenbecker U."/>
            <person name="Ruckert C."/>
            <person name="Wolfel R."/>
            <person name="Grass G."/>
        </authorList>
    </citation>
    <scope>NUCLEOTIDE SEQUENCE [LARGE SCALE GENOMIC DNA]</scope>
    <source>
        <strain evidence="16 17">7509</strain>
    </source>
</reference>
<dbReference type="PIRSF" id="PIRSF001365">
    <property type="entry name" value="DHDPS"/>
    <property type="match status" value="1"/>
</dbReference>
<dbReference type="Gene3D" id="3.20.20.70">
    <property type="entry name" value="Aldolase class I"/>
    <property type="match status" value="1"/>
</dbReference>
<evidence type="ECO:0000256" key="14">
    <source>
        <dbReference type="PIRSR" id="PIRSR001365-1"/>
    </source>
</evidence>
<dbReference type="GO" id="GO:0019877">
    <property type="term" value="P:diaminopimelate biosynthetic process"/>
    <property type="evidence" value="ECO:0007669"/>
    <property type="project" value="UniProtKB-UniRule"/>
</dbReference>
<dbReference type="InterPro" id="IPR013785">
    <property type="entry name" value="Aldolase_TIM"/>
</dbReference>
<keyword evidence="5 12" id="KW-0963">Cytoplasm</keyword>
<evidence type="ECO:0000256" key="1">
    <source>
        <dbReference type="ARBA" id="ARBA00003294"/>
    </source>
</evidence>
<feature type="active site" description="Schiff-base intermediate with substrate" evidence="12 14">
    <location>
        <position position="162"/>
    </location>
</feature>
<proteinExistence type="inferred from homology"/>
<dbReference type="PANTHER" id="PTHR12128">
    <property type="entry name" value="DIHYDRODIPICOLINATE SYNTHASE"/>
    <property type="match status" value="1"/>
</dbReference>
<comment type="caution">
    <text evidence="12">Was originally thought to be a dihydrodipicolinate synthase (DHDPS), catalyzing the condensation of (S)-aspartate-beta-semialdehyde [(S)-ASA] and pyruvate to dihydrodipicolinate (DHDP). However, it was shown in E.coli that the product of the enzymatic reaction is not dihydrodipicolinate but in fact (4S)-4-hydroxy-2,3,4,5-tetrahydro-(2S)-dipicolinic acid (HTPA), and that the consecutive dehydration reaction leading to DHDP is not spontaneous but catalyzed by DapB.</text>
</comment>
<evidence type="ECO:0000256" key="12">
    <source>
        <dbReference type="HAMAP-Rule" id="MF_00418"/>
    </source>
</evidence>
<comment type="caution">
    <text evidence="12">Lacks conserved residue(s) required for the propagation of feature annotation.</text>
</comment>
<dbReference type="SMART" id="SM01130">
    <property type="entry name" value="DHDPS"/>
    <property type="match status" value="1"/>
</dbReference>
<dbReference type="HAMAP" id="MF_00418">
    <property type="entry name" value="DapA"/>
    <property type="match status" value="1"/>
</dbReference>
<evidence type="ECO:0000256" key="6">
    <source>
        <dbReference type="ARBA" id="ARBA00022605"/>
    </source>
</evidence>
<dbReference type="InterPro" id="IPR020625">
    <property type="entry name" value="Schiff_base-form_aldolases_AS"/>
</dbReference>
<dbReference type="RefSeq" id="WP_095270018.1">
    <property type="nucleotide sequence ID" value="NZ_NPBH01000032.1"/>
</dbReference>
<comment type="pathway">
    <text evidence="2 12">Amino-acid biosynthesis; L-lysine biosynthesis via DAP pathway; (S)-tetrahydrodipicolinate from L-aspartate: step 3/4.</text>
</comment>
<name>A0A268HDC8_9BACI</name>
<evidence type="ECO:0000256" key="13">
    <source>
        <dbReference type="PIRNR" id="PIRNR001365"/>
    </source>
</evidence>
<sequence length="295" mass="31833">MNLTGIWPAMVTPFTENQRINEDAIQKLTNYLIEAGVHGLFALGTNGEFHMLDRDEKLVVAKEIIQTANGRVPVMVGTGGNSTKEVIELSRDMEALGADALSIITPYFVAPDQTDLAVHYETIASAVTIPVMLYNIPSKTGMSIEAETVARLAKHPNILGIKDSSGNFDNIQAYIEATKNEEFAVFAGTDSLILQTLRAGGQGAVAATANVLPDKVLAIYEGFQNNDEQQAEEAQSSLQPLRETFVLGAIPSTLKKAVELAGIPAGPPRLPVTEAKGEVLQKIENMMQGYNLHTR</sequence>
<dbReference type="Pfam" id="PF00701">
    <property type="entry name" value="DHDPS"/>
    <property type="match status" value="1"/>
</dbReference>
<keyword evidence="9 12" id="KW-0456">Lyase</keyword>
<evidence type="ECO:0000313" key="16">
    <source>
        <dbReference type="EMBL" id="PAE07868.1"/>
    </source>
</evidence>
<evidence type="ECO:0000256" key="10">
    <source>
        <dbReference type="ARBA" id="ARBA00023270"/>
    </source>
</evidence>
<dbReference type="PANTHER" id="PTHR12128:SF66">
    <property type="entry name" value="4-HYDROXY-2-OXOGLUTARATE ALDOLASE, MITOCHONDRIAL"/>
    <property type="match status" value="1"/>
</dbReference>
<dbReference type="SUPFAM" id="SSF51569">
    <property type="entry name" value="Aldolase"/>
    <property type="match status" value="1"/>
</dbReference>
<feature type="site" description="Part of a proton relay during catalysis" evidence="12">
    <location>
        <position position="45"/>
    </location>
</feature>
<evidence type="ECO:0000256" key="5">
    <source>
        <dbReference type="ARBA" id="ARBA00022490"/>
    </source>
</evidence>
<organism evidence="16 17">
    <name type="scientific">Terribacillus saccharophilus</name>
    <dbReference type="NCBI Taxonomy" id="361277"/>
    <lineage>
        <taxon>Bacteria</taxon>
        <taxon>Bacillati</taxon>
        <taxon>Bacillota</taxon>
        <taxon>Bacilli</taxon>
        <taxon>Bacillales</taxon>
        <taxon>Bacillaceae</taxon>
        <taxon>Terribacillus</taxon>
    </lineage>
</organism>
<evidence type="ECO:0000256" key="4">
    <source>
        <dbReference type="ARBA" id="ARBA00012086"/>
    </source>
</evidence>
<dbReference type="UniPathway" id="UPA00034">
    <property type="reaction ID" value="UER00017"/>
</dbReference>
<evidence type="ECO:0000256" key="9">
    <source>
        <dbReference type="ARBA" id="ARBA00023239"/>
    </source>
</evidence>
<comment type="function">
    <text evidence="1 12">Catalyzes the condensation of (S)-aspartate-beta-semialdehyde [(S)-ASA] and pyruvate to 4-hydroxy-tetrahydrodipicolinate (HTPA).</text>
</comment>
<dbReference type="GO" id="GO:0009089">
    <property type="term" value="P:lysine biosynthetic process via diaminopimelate"/>
    <property type="evidence" value="ECO:0007669"/>
    <property type="project" value="UniProtKB-UniRule"/>
</dbReference>
<keyword evidence="10 12" id="KW-0704">Schiff base</keyword>
<comment type="caution">
    <text evidence="16">The sequence shown here is derived from an EMBL/GenBank/DDBJ whole genome shotgun (WGS) entry which is preliminary data.</text>
</comment>
<evidence type="ECO:0000256" key="3">
    <source>
        <dbReference type="ARBA" id="ARBA00007592"/>
    </source>
</evidence>
<dbReference type="Proteomes" id="UP000216475">
    <property type="component" value="Unassembled WGS sequence"/>
</dbReference>
<dbReference type="InterPro" id="IPR005263">
    <property type="entry name" value="DapA"/>
</dbReference>
<evidence type="ECO:0000313" key="17">
    <source>
        <dbReference type="Proteomes" id="UP000216475"/>
    </source>
</evidence>
<dbReference type="GO" id="GO:0008840">
    <property type="term" value="F:4-hydroxy-tetrahydrodipicolinate synthase activity"/>
    <property type="evidence" value="ECO:0007669"/>
    <property type="project" value="UniProtKB-UniRule"/>
</dbReference>
<evidence type="ECO:0000256" key="15">
    <source>
        <dbReference type="PIRSR" id="PIRSR001365-2"/>
    </source>
</evidence>
<dbReference type="AlphaFoldDB" id="A0A268HDC8"/>